<dbReference type="SMART" id="SM00487">
    <property type="entry name" value="DEXDc"/>
    <property type="match status" value="1"/>
</dbReference>
<evidence type="ECO:0000313" key="12">
    <source>
        <dbReference type="EMBL" id="MTW17843.1"/>
    </source>
</evidence>
<sequence length="935" mass="100587">MIDCRGGTAMTDGLFFDSGFEALTGHSPMPWQRRLFAELHTGRIPDALDLPTGLGKTSVMAIWLLALAAQAAAGRPSLPRRLVYVVDRRTVVDQATDTAERMRKAVLSAAPDAATRLVRDALRSLCVAPDETPLAISTLRGEHADNREWQADPARPGIVVGTVDMIGSRLLFSGYGVSRGMRPFHAGLIGHDTLLVLDEAHLSPAFGALVGALATRQAEWREPRPLRLIELSATRRSAAGRVFRLTDEDRAEPEVRARTTAEKILTFESAIGDHRAALAAIVAHARRHHADRKRVVVYLRAPADVQLVAEMLGEDGNEVAILTGTIRGRERDALAESPLFEGFKSVEKRDPPPRTQYLVATSAGEVGIDLDADHMVCDLTTLDSMIQRLGRVNRRGRGAATVHVVEVPRKGKDDTEADARLAATRAALTSLPRRGDGYDASPDALRALADRTDAFAAVPRTVPVTDILLDAWALTRVRDLPGRPPVARWLHGIEAEQPALHVAWREEVSLLGDAAPRAVRALYEKHPILARERLQGPLRAVLGELSKIAKRAGNPQEEDRVPLTAVLIPASGDPIHGYLTDLLDDESPLAEGTLVLPPAAGGLDRLGMLDGAAKMSPAVAYDVADEEPASADSGRDPAPRRTRLRLIVRLDDEQGGWSVRSLGVAGVVLADGIEALSWRDALDEVPGIAHLAQKDALVLSRDGEGEPTTVLVLRGASRSLEVAQDDPAAAAGERTLDDHAADVSAVAEAIVARLGPLIHGDLDSQAIAEAIVLAARHHDLGKNRPAWQADIGNSLRGGRTPWVPLAKSGRRGFASRRSGAYRHEFGSLREAAGIAAIASHPERDLILHLIAAHHGWARPHFNPDQWDIADGVDEEENAAVAAEAMRRSARLQRRFGYWGLAWLESLMRAADYAASRAVPGDVAGASGTMAEESVA</sequence>
<evidence type="ECO:0000256" key="4">
    <source>
        <dbReference type="ARBA" id="ARBA00022741"/>
    </source>
</evidence>
<dbReference type="InterPro" id="IPR038257">
    <property type="entry name" value="CRISPR-assoc_Cas3_HD_sf"/>
</dbReference>
<keyword evidence="4" id="KW-0547">Nucleotide-binding</keyword>
<evidence type="ECO:0000259" key="10">
    <source>
        <dbReference type="PROSITE" id="PS51192"/>
    </source>
</evidence>
<feature type="domain" description="HD Cas3-type" evidence="11">
    <location>
        <begin position="729"/>
        <end position="913"/>
    </location>
</feature>
<dbReference type="AlphaFoldDB" id="A0A9X4XMC0"/>
<comment type="similarity">
    <text evidence="2">In the central section; belongs to the CRISPR-associated helicase Cas3 family.</text>
</comment>
<dbReference type="GO" id="GO:0003677">
    <property type="term" value="F:DNA binding"/>
    <property type="evidence" value="ECO:0007669"/>
    <property type="project" value="InterPro"/>
</dbReference>
<evidence type="ECO:0000256" key="9">
    <source>
        <dbReference type="ARBA" id="ARBA00038437"/>
    </source>
</evidence>
<dbReference type="EMBL" id="WNKV01000012">
    <property type="protein sequence ID" value="MTW17843.1"/>
    <property type="molecule type" value="Genomic_DNA"/>
</dbReference>
<dbReference type="PROSITE" id="PS51643">
    <property type="entry name" value="HD_CAS3"/>
    <property type="match status" value="1"/>
</dbReference>
<gene>
    <name evidence="12" type="primary">cas3u</name>
    <name evidence="12" type="ORF">GJ689_16670</name>
</gene>
<dbReference type="NCBIfam" id="TIGR02621">
    <property type="entry name" value="cas3_GSU0051"/>
    <property type="match status" value="1"/>
</dbReference>
<dbReference type="InterPro" id="IPR014001">
    <property type="entry name" value="Helicase_ATP-bd"/>
</dbReference>
<dbReference type="GO" id="GO:0005829">
    <property type="term" value="C:cytosol"/>
    <property type="evidence" value="ECO:0007669"/>
    <property type="project" value="TreeGrafter"/>
</dbReference>
<evidence type="ECO:0000256" key="5">
    <source>
        <dbReference type="ARBA" id="ARBA00022801"/>
    </source>
</evidence>
<proteinExistence type="inferred from homology"/>
<accession>A0A9X4XMC0</accession>
<protein>
    <submittedName>
        <fullName evidence="12">Type I-U CRISPR-associated helicase/endonuclease Cas3</fullName>
    </submittedName>
</protein>
<evidence type="ECO:0000256" key="1">
    <source>
        <dbReference type="ARBA" id="ARBA00006847"/>
    </source>
</evidence>
<dbReference type="Proteomes" id="UP000438991">
    <property type="component" value="Unassembled WGS sequence"/>
</dbReference>
<dbReference type="InterPro" id="IPR050079">
    <property type="entry name" value="DEAD_box_RNA_helicase"/>
</dbReference>
<dbReference type="InterPro" id="IPR001650">
    <property type="entry name" value="Helicase_C-like"/>
</dbReference>
<comment type="similarity">
    <text evidence="9">Belongs to the DEAD box helicase family.</text>
</comment>
<evidence type="ECO:0000313" key="13">
    <source>
        <dbReference type="Proteomes" id="UP000438991"/>
    </source>
</evidence>
<keyword evidence="8" id="KW-0051">Antiviral defense</keyword>
<evidence type="ECO:0000256" key="6">
    <source>
        <dbReference type="ARBA" id="ARBA00022806"/>
    </source>
</evidence>
<dbReference type="Gene3D" id="1.10.3210.30">
    <property type="match status" value="1"/>
</dbReference>
<comment type="caution">
    <text evidence="12">The sequence shown here is derived from an EMBL/GenBank/DDBJ whole genome shotgun (WGS) entry which is preliminary data.</text>
</comment>
<dbReference type="InterPro" id="IPR054712">
    <property type="entry name" value="Cas3-like_dom"/>
</dbReference>
<keyword evidence="7" id="KW-0067">ATP-binding</keyword>
<evidence type="ECO:0000256" key="3">
    <source>
        <dbReference type="ARBA" id="ARBA00022723"/>
    </source>
</evidence>
<evidence type="ECO:0000256" key="2">
    <source>
        <dbReference type="ARBA" id="ARBA00009046"/>
    </source>
</evidence>
<dbReference type="GO" id="GO:0051607">
    <property type="term" value="P:defense response to virus"/>
    <property type="evidence" value="ECO:0007669"/>
    <property type="project" value="UniProtKB-KW"/>
</dbReference>
<keyword evidence="5" id="KW-0378">Hydrolase</keyword>
<keyword evidence="6" id="KW-0347">Helicase</keyword>
<dbReference type="InterPro" id="IPR006935">
    <property type="entry name" value="Helicase/UvrB_N"/>
</dbReference>
<dbReference type="InterPro" id="IPR006483">
    <property type="entry name" value="CRISPR-assoc_Cas3_HD"/>
</dbReference>
<evidence type="ECO:0000256" key="8">
    <source>
        <dbReference type="ARBA" id="ARBA00023118"/>
    </source>
</evidence>
<dbReference type="GO" id="GO:0005524">
    <property type="term" value="F:ATP binding"/>
    <property type="evidence" value="ECO:0007669"/>
    <property type="project" value="UniProtKB-KW"/>
</dbReference>
<dbReference type="Pfam" id="PF18019">
    <property type="entry name" value="Cas3_HD"/>
    <property type="match status" value="1"/>
</dbReference>
<dbReference type="GO" id="GO:0003724">
    <property type="term" value="F:RNA helicase activity"/>
    <property type="evidence" value="ECO:0007669"/>
    <property type="project" value="TreeGrafter"/>
</dbReference>
<feature type="domain" description="Helicase ATP-binding" evidence="10">
    <location>
        <begin position="37"/>
        <end position="253"/>
    </location>
</feature>
<dbReference type="GO" id="GO:0046872">
    <property type="term" value="F:metal ion binding"/>
    <property type="evidence" value="ECO:0007669"/>
    <property type="project" value="UniProtKB-KW"/>
</dbReference>
<dbReference type="InterPro" id="IPR027417">
    <property type="entry name" value="P-loop_NTPase"/>
</dbReference>
<dbReference type="SMART" id="SM00490">
    <property type="entry name" value="HELICc"/>
    <property type="match status" value="1"/>
</dbReference>
<organism evidence="12 13">
    <name type="scientific">Rhodoplanes serenus</name>
    <dbReference type="NCBI Taxonomy" id="200615"/>
    <lineage>
        <taxon>Bacteria</taxon>
        <taxon>Pseudomonadati</taxon>
        <taxon>Pseudomonadota</taxon>
        <taxon>Alphaproteobacteria</taxon>
        <taxon>Hyphomicrobiales</taxon>
        <taxon>Nitrobacteraceae</taxon>
        <taxon>Rhodoplanes</taxon>
    </lineage>
</organism>
<comment type="similarity">
    <text evidence="1">In the N-terminal section; belongs to the CRISPR-associated nuclease Cas3-HD family.</text>
</comment>
<name>A0A9X4XMC0_9BRAD</name>
<evidence type="ECO:0000259" key="11">
    <source>
        <dbReference type="PROSITE" id="PS51643"/>
    </source>
</evidence>
<dbReference type="Pfam" id="PF04851">
    <property type="entry name" value="ResIII"/>
    <property type="match status" value="1"/>
</dbReference>
<keyword evidence="3" id="KW-0479">Metal-binding</keyword>
<dbReference type="Gene3D" id="3.40.50.300">
    <property type="entry name" value="P-loop containing nucleotide triphosphate hydrolases"/>
    <property type="match status" value="2"/>
</dbReference>
<evidence type="ECO:0000256" key="7">
    <source>
        <dbReference type="ARBA" id="ARBA00022840"/>
    </source>
</evidence>
<dbReference type="PANTHER" id="PTHR47959">
    <property type="entry name" value="ATP-DEPENDENT RNA HELICASE RHLE-RELATED"/>
    <property type="match status" value="1"/>
</dbReference>
<dbReference type="SUPFAM" id="SSF52540">
    <property type="entry name" value="P-loop containing nucleoside triphosphate hydrolases"/>
    <property type="match status" value="1"/>
</dbReference>
<dbReference type="InterPro" id="IPR013444">
    <property type="entry name" value="Helicase_Cas3_CRISPR-ass_Anaes"/>
</dbReference>
<dbReference type="GO" id="GO:0016787">
    <property type="term" value="F:hydrolase activity"/>
    <property type="evidence" value="ECO:0007669"/>
    <property type="project" value="UniProtKB-KW"/>
</dbReference>
<dbReference type="Pfam" id="PF22590">
    <property type="entry name" value="Cas3-like_C_2"/>
    <property type="match status" value="1"/>
</dbReference>
<reference evidence="12 13" key="1">
    <citation type="submission" date="2019-11" db="EMBL/GenBank/DDBJ databases">
        <title>Whole-genome sequence of Rhodoplanes serenus DSM 18633, type strain.</title>
        <authorList>
            <person name="Kyndt J.A."/>
            <person name="Meyer T.E."/>
        </authorList>
    </citation>
    <scope>NUCLEOTIDE SEQUENCE [LARGE SCALE GENOMIC DNA]</scope>
    <source>
        <strain evidence="12 13">DSM 18633</strain>
    </source>
</reference>
<dbReference type="PROSITE" id="PS51192">
    <property type="entry name" value="HELICASE_ATP_BIND_1"/>
    <property type="match status" value="1"/>
</dbReference>